<dbReference type="Proteomes" id="UP000409037">
    <property type="component" value="Unassembled WGS sequence"/>
</dbReference>
<organism evidence="1 2">
    <name type="scientific">Pseudomonas fluorescens</name>
    <dbReference type="NCBI Taxonomy" id="294"/>
    <lineage>
        <taxon>Bacteria</taxon>
        <taxon>Pseudomonadati</taxon>
        <taxon>Pseudomonadota</taxon>
        <taxon>Gammaproteobacteria</taxon>
        <taxon>Pseudomonadales</taxon>
        <taxon>Pseudomonadaceae</taxon>
        <taxon>Pseudomonas</taxon>
    </lineage>
</organism>
<name>A0A5E7AG82_PSEFL</name>
<proteinExistence type="predicted"/>
<accession>A0A5E7AG82</accession>
<dbReference type="EMBL" id="CABVHU010000001">
    <property type="protein sequence ID" value="VVN77415.1"/>
    <property type="molecule type" value="Genomic_DNA"/>
</dbReference>
<evidence type="ECO:0000313" key="1">
    <source>
        <dbReference type="EMBL" id="VVN77415.1"/>
    </source>
</evidence>
<reference evidence="1 2" key="1">
    <citation type="submission" date="2019-09" db="EMBL/GenBank/DDBJ databases">
        <authorList>
            <person name="Chandra G."/>
            <person name="Truman W A."/>
        </authorList>
    </citation>
    <scope>NUCLEOTIDE SEQUENCE [LARGE SCALE GENOMIC DNA]</scope>
    <source>
        <strain evidence="1">PS833</strain>
    </source>
</reference>
<gene>
    <name evidence="1" type="ORF">PS833_00828</name>
</gene>
<dbReference type="AlphaFoldDB" id="A0A5E7AG82"/>
<evidence type="ECO:0000313" key="2">
    <source>
        <dbReference type="Proteomes" id="UP000409037"/>
    </source>
</evidence>
<sequence length="36" mass="4134">MDVNDNACFLMGRVSFKTIASKLTPTWRHGFCDNEQ</sequence>
<protein>
    <submittedName>
        <fullName evidence="1">Uncharacterized protein</fullName>
    </submittedName>
</protein>